<sequence>MDSFEMLFFLSLFVCFWIFPRSLIRSITDYEKFKYLLCNPFCNSPHFASIPCEM</sequence>
<gene>
    <name evidence="1" type="ORF">K443DRAFT_680161</name>
</gene>
<protein>
    <submittedName>
        <fullName evidence="1">Uncharacterized protein</fullName>
    </submittedName>
</protein>
<name>A0A0C9X281_9AGAR</name>
<reference evidence="1 2" key="1">
    <citation type="submission" date="2014-04" db="EMBL/GenBank/DDBJ databases">
        <authorList>
            <consortium name="DOE Joint Genome Institute"/>
            <person name="Kuo A."/>
            <person name="Kohler A."/>
            <person name="Nagy L.G."/>
            <person name="Floudas D."/>
            <person name="Copeland A."/>
            <person name="Barry K.W."/>
            <person name="Cichocki N."/>
            <person name="Veneault-Fourrey C."/>
            <person name="LaButti K."/>
            <person name="Lindquist E.A."/>
            <person name="Lipzen A."/>
            <person name="Lundell T."/>
            <person name="Morin E."/>
            <person name="Murat C."/>
            <person name="Sun H."/>
            <person name="Tunlid A."/>
            <person name="Henrissat B."/>
            <person name="Grigoriev I.V."/>
            <person name="Hibbett D.S."/>
            <person name="Martin F."/>
            <person name="Nordberg H.P."/>
            <person name="Cantor M.N."/>
            <person name="Hua S.X."/>
        </authorList>
    </citation>
    <scope>NUCLEOTIDE SEQUENCE [LARGE SCALE GENOMIC DNA]</scope>
    <source>
        <strain evidence="1 2">LaAM-08-1</strain>
    </source>
</reference>
<evidence type="ECO:0000313" key="2">
    <source>
        <dbReference type="Proteomes" id="UP000054477"/>
    </source>
</evidence>
<dbReference type="Proteomes" id="UP000054477">
    <property type="component" value="Unassembled WGS sequence"/>
</dbReference>
<dbReference type="AlphaFoldDB" id="A0A0C9X281"/>
<dbReference type="EMBL" id="KN838652">
    <property type="protein sequence ID" value="KIJ99170.1"/>
    <property type="molecule type" value="Genomic_DNA"/>
</dbReference>
<proteinExistence type="predicted"/>
<dbReference type="HOGENOM" id="CLU_3050646_0_0_1"/>
<organism evidence="1 2">
    <name type="scientific">Laccaria amethystina LaAM-08-1</name>
    <dbReference type="NCBI Taxonomy" id="1095629"/>
    <lineage>
        <taxon>Eukaryota</taxon>
        <taxon>Fungi</taxon>
        <taxon>Dikarya</taxon>
        <taxon>Basidiomycota</taxon>
        <taxon>Agaricomycotina</taxon>
        <taxon>Agaricomycetes</taxon>
        <taxon>Agaricomycetidae</taxon>
        <taxon>Agaricales</taxon>
        <taxon>Agaricineae</taxon>
        <taxon>Hydnangiaceae</taxon>
        <taxon>Laccaria</taxon>
    </lineage>
</organism>
<keyword evidence="2" id="KW-1185">Reference proteome</keyword>
<evidence type="ECO:0000313" key="1">
    <source>
        <dbReference type="EMBL" id="KIJ99170.1"/>
    </source>
</evidence>
<reference evidence="2" key="2">
    <citation type="submission" date="2015-01" db="EMBL/GenBank/DDBJ databases">
        <title>Evolutionary Origins and Diversification of the Mycorrhizal Mutualists.</title>
        <authorList>
            <consortium name="DOE Joint Genome Institute"/>
            <consortium name="Mycorrhizal Genomics Consortium"/>
            <person name="Kohler A."/>
            <person name="Kuo A."/>
            <person name="Nagy L.G."/>
            <person name="Floudas D."/>
            <person name="Copeland A."/>
            <person name="Barry K.W."/>
            <person name="Cichocki N."/>
            <person name="Veneault-Fourrey C."/>
            <person name="LaButti K."/>
            <person name="Lindquist E.A."/>
            <person name="Lipzen A."/>
            <person name="Lundell T."/>
            <person name="Morin E."/>
            <person name="Murat C."/>
            <person name="Riley R."/>
            <person name="Ohm R."/>
            <person name="Sun H."/>
            <person name="Tunlid A."/>
            <person name="Henrissat B."/>
            <person name="Grigoriev I.V."/>
            <person name="Hibbett D.S."/>
            <person name="Martin F."/>
        </authorList>
    </citation>
    <scope>NUCLEOTIDE SEQUENCE [LARGE SCALE GENOMIC DNA]</scope>
    <source>
        <strain evidence="2">LaAM-08-1</strain>
    </source>
</reference>
<accession>A0A0C9X281</accession>